<dbReference type="SUPFAM" id="SSF57756">
    <property type="entry name" value="Retrovirus zinc finger-like domains"/>
    <property type="match status" value="1"/>
</dbReference>
<dbReference type="Proteomes" id="UP000077755">
    <property type="component" value="Chromosome 3"/>
</dbReference>
<feature type="signal peptide" evidence="5">
    <location>
        <begin position="1"/>
        <end position="19"/>
    </location>
</feature>
<dbReference type="InterPro" id="IPR055256">
    <property type="entry name" value="KH_1_KHDC4/BBP-like"/>
</dbReference>
<dbReference type="InterPro" id="IPR045071">
    <property type="entry name" value="BBP-like"/>
</dbReference>
<dbReference type="AlphaFoldDB" id="A0AAF0WMV7"/>
<evidence type="ECO:0000313" key="8">
    <source>
        <dbReference type="Proteomes" id="UP000077755"/>
    </source>
</evidence>
<dbReference type="GO" id="GO:0005681">
    <property type="term" value="C:spliceosomal complex"/>
    <property type="evidence" value="ECO:0007669"/>
    <property type="project" value="UniProtKB-KW"/>
</dbReference>
<keyword evidence="3" id="KW-0539">Nucleus</keyword>
<dbReference type="Gene3D" id="4.10.60.10">
    <property type="entry name" value="Zinc finger, CCHC-type"/>
    <property type="match status" value="1"/>
</dbReference>
<accession>A0AAF0WMV7</accession>
<keyword evidence="3" id="KW-0747">Spliceosome</keyword>
<comment type="function">
    <text evidence="3">Necessary for the splicing of pre-mRNA. Has a role in the recognition of the branch site (5'-UACUAAC-3'), the pyrimidine tract and the 3'-splice site at the 3'-end of introns.</text>
</comment>
<dbReference type="InterPro" id="IPR036612">
    <property type="entry name" value="KH_dom_type_1_sf"/>
</dbReference>
<gene>
    <name evidence="7" type="ORF">DCAR_0310587</name>
</gene>
<keyword evidence="8" id="KW-1185">Reference proteome</keyword>
<keyword evidence="3" id="KW-0479">Metal-binding</keyword>
<reference evidence="7" key="2">
    <citation type="submission" date="2022-03" db="EMBL/GenBank/DDBJ databases">
        <title>Draft title - Genomic analysis of global carrot germplasm unveils the trajectory of domestication and the origin of high carotenoid orange carrot.</title>
        <authorList>
            <person name="Iorizzo M."/>
            <person name="Ellison S."/>
            <person name="Senalik D."/>
            <person name="Macko-Podgorni A."/>
            <person name="Grzebelus D."/>
            <person name="Bostan H."/>
            <person name="Rolling W."/>
            <person name="Curaba J."/>
            <person name="Simon P."/>
        </authorList>
    </citation>
    <scope>NUCLEOTIDE SEQUENCE</scope>
    <source>
        <tissue evidence="7">Leaf</tissue>
    </source>
</reference>
<comment type="similarity">
    <text evidence="3">Belongs to the BBP/SF1 family.</text>
</comment>
<evidence type="ECO:0000256" key="5">
    <source>
        <dbReference type="SAM" id="SignalP"/>
    </source>
</evidence>
<dbReference type="InterPro" id="IPR004087">
    <property type="entry name" value="KH_dom"/>
</dbReference>
<protein>
    <recommendedName>
        <fullName evidence="3">Branchpoint-bridging protein</fullName>
    </recommendedName>
</protein>
<dbReference type="EMBL" id="CP093345">
    <property type="protein sequence ID" value="WOG91338.1"/>
    <property type="molecule type" value="Genomic_DNA"/>
</dbReference>
<reference evidence="7" key="1">
    <citation type="journal article" date="2016" name="Nat. Genet.">
        <title>A high-quality carrot genome assembly provides new insights into carotenoid accumulation and asterid genome evolution.</title>
        <authorList>
            <person name="Iorizzo M."/>
            <person name="Ellison S."/>
            <person name="Senalik D."/>
            <person name="Zeng P."/>
            <person name="Satapoomin P."/>
            <person name="Huang J."/>
            <person name="Bowman M."/>
            <person name="Iovene M."/>
            <person name="Sanseverino W."/>
            <person name="Cavagnaro P."/>
            <person name="Yildiz M."/>
            <person name="Macko-Podgorni A."/>
            <person name="Moranska E."/>
            <person name="Grzebelus E."/>
            <person name="Grzebelus D."/>
            <person name="Ashrafi H."/>
            <person name="Zheng Z."/>
            <person name="Cheng S."/>
            <person name="Spooner D."/>
            <person name="Van Deynze A."/>
            <person name="Simon P."/>
        </authorList>
    </citation>
    <scope>NUCLEOTIDE SEQUENCE</scope>
    <source>
        <tissue evidence="7">Leaf</tissue>
    </source>
</reference>
<evidence type="ECO:0000256" key="1">
    <source>
        <dbReference type="ARBA" id="ARBA00022884"/>
    </source>
</evidence>
<dbReference type="Gene3D" id="3.30.1370.10">
    <property type="entry name" value="K Homology domain, type 1"/>
    <property type="match status" value="1"/>
</dbReference>
<dbReference type="GO" id="GO:0008270">
    <property type="term" value="F:zinc ion binding"/>
    <property type="evidence" value="ECO:0007669"/>
    <property type="project" value="UniProtKB-UniRule"/>
</dbReference>
<dbReference type="Pfam" id="PF22675">
    <property type="entry name" value="KH-I_KHDC4-BBP"/>
    <property type="match status" value="1"/>
</dbReference>
<dbReference type="SMART" id="SM00322">
    <property type="entry name" value="KH"/>
    <property type="match status" value="1"/>
</dbReference>
<dbReference type="GO" id="GO:0000398">
    <property type="term" value="P:mRNA splicing, via spliceosome"/>
    <property type="evidence" value="ECO:0007669"/>
    <property type="project" value="UniProtKB-UniRule"/>
</dbReference>
<keyword evidence="5" id="KW-0732">Signal</keyword>
<dbReference type="GO" id="GO:0045131">
    <property type="term" value="F:pre-mRNA branch point binding"/>
    <property type="evidence" value="ECO:0007669"/>
    <property type="project" value="UniProtKB-UniRule"/>
</dbReference>
<proteinExistence type="inferred from homology"/>
<keyword evidence="3" id="KW-0862">Zinc</keyword>
<sequence>MCCCHGLALLVEGIVYVDSDNEEPEMDSVDDPEEEPEEDPEEDLLAKRNATISKELYVPVKEYPMYNFIGLILGPKGNTQKRMELKTGARIRLRGKDLSKSAQEADPSEDEDLNVYIEAVSQKSLDDAVCMVEKLLIPVEDEMNDHKRAQLQELWNLKAESCISSCSVCKEPGHNKFACPLKKTTLKAACEACGSFSHSTSGCPLPAPPLCLIV</sequence>
<dbReference type="PANTHER" id="PTHR11208">
    <property type="entry name" value="RNA-BINDING PROTEIN RELATED"/>
    <property type="match status" value="1"/>
</dbReference>
<keyword evidence="3" id="KW-0508">mRNA splicing</keyword>
<dbReference type="GO" id="GO:0048024">
    <property type="term" value="P:regulation of mRNA splicing, via spliceosome"/>
    <property type="evidence" value="ECO:0007669"/>
    <property type="project" value="TreeGrafter"/>
</dbReference>
<dbReference type="PROSITE" id="PS50084">
    <property type="entry name" value="KH_TYPE_1"/>
    <property type="match status" value="1"/>
</dbReference>
<evidence type="ECO:0000256" key="2">
    <source>
        <dbReference type="PROSITE-ProRule" id="PRU00117"/>
    </source>
</evidence>
<feature type="domain" description="K Homology" evidence="6">
    <location>
        <begin position="50"/>
        <end position="137"/>
    </location>
</feature>
<keyword evidence="3" id="KW-0863">Zinc-finger</keyword>
<keyword evidence="1 2" id="KW-0694">RNA-binding</keyword>
<keyword evidence="3" id="KW-0507">mRNA processing</keyword>
<dbReference type="SUPFAM" id="SSF54791">
    <property type="entry name" value="Eukaryotic type KH-domain (KH-domain type I)"/>
    <property type="match status" value="1"/>
</dbReference>
<dbReference type="GO" id="GO:0003729">
    <property type="term" value="F:mRNA binding"/>
    <property type="evidence" value="ECO:0007669"/>
    <property type="project" value="TreeGrafter"/>
</dbReference>
<name>A0AAF0WMV7_DAUCS</name>
<feature type="region of interest" description="Disordered" evidence="4">
    <location>
        <begin position="19"/>
        <end position="43"/>
    </location>
</feature>
<feature type="chain" id="PRO_5042185428" description="Branchpoint-bridging protein" evidence="5">
    <location>
        <begin position="20"/>
        <end position="214"/>
    </location>
</feature>
<dbReference type="InterPro" id="IPR036875">
    <property type="entry name" value="Znf_CCHC_sf"/>
</dbReference>
<organism evidence="7 8">
    <name type="scientific">Daucus carota subsp. sativus</name>
    <name type="common">Carrot</name>
    <dbReference type="NCBI Taxonomy" id="79200"/>
    <lineage>
        <taxon>Eukaryota</taxon>
        <taxon>Viridiplantae</taxon>
        <taxon>Streptophyta</taxon>
        <taxon>Embryophyta</taxon>
        <taxon>Tracheophyta</taxon>
        <taxon>Spermatophyta</taxon>
        <taxon>Magnoliopsida</taxon>
        <taxon>eudicotyledons</taxon>
        <taxon>Gunneridae</taxon>
        <taxon>Pentapetalae</taxon>
        <taxon>asterids</taxon>
        <taxon>campanulids</taxon>
        <taxon>Apiales</taxon>
        <taxon>Apiaceae</taxon>
        <taxon>Apioideae</taxon>
        <taxon>Scandiceae</taxon>
        <taxon>Daucinae</taxon>
        <taxon>Daucus</taxon>
        <taxon>Daucus sect. Daucus</taxon>
    </lineage>
</organism>
<evidence type="ECO:0000256" key="3">
    <source>
        <dbReference type="RuleBase" id="RU367126"/>
    </source>
</evidence>
<comment type="subcellular location">
    <subcellularLocation>
        <location evidence="3">Nucleus</location>
    </subcellularLocation>
</comment>
<evidence type="ECO:0000313" key="7">
    <source>
        <dbReference type="EMBL" id="WOG91338.1"/>
    </source>
</evidence>
<evidence type="ECO:0000256" key="4">
    <source>
        <dbReference type="SAM" id="MobiDB-lite"/>
    </source>
</evidence>
<evidence type="ECO:0000259" key="6">
    <source>
        <dbReference type="SMART" id="SM00322"/>
    </source>
</evidence>
<dbReference type="PANTHER" id="PTHR11208:SF45">
    <property type="entry name" value="SPLICING FACTOR 1"/>
    <property type="match status" value="1"/>
</dbReference>